<accession>A0AA89C811</accession>
<feature type="domain" description="Fibrinogen C-terminal" evidence="3">
    <location>
        <begin position="176"/>
        <end position="370"/>
    </location>
</feature>
<dbReference type="InterPro" id="IPR036056">
    <property type="entry name" value="Fibrinogen-like_C"/>
</dbReference>
<dbReference type="Gene3D" id="3.90.215.10">
    <property type="entry name" value="Gamma Fibrinogen, chain A, domain 1"/>
    <property type="match status" value="2"/>
</dbReference>
<sequence>MDINVLRQLLNQESIIRMNLEEKIQNQQKLIEDMAKEINFVNRSTEEMILETRKLHSEVQEMVVNQSVSSLDTKTDISSLWNSLRTQGQEIHNVNSGDFSIIQDRQLRGLLKKRPKYRIPSKIDFIKCREVLKEALDNYTKRWCKSEGVESHSLNDWKNLILDITDIRIDNFHKNPHLFENPSSRSERSFQSLYKKVPLLMIKRKGSCERAYKDLEVFQRRLDGSQNFQLSYSEYARGFGDVKEEFWLGNELLHKLTKNKSCKLRIDLEDFQNSTRYALYEDFVVDDSSNGYKLTLGKYTGNAGDSMRRQVGQKFSTADKDQDSANSNCAITYKGAWWYSDCHTSNLNGKYLRGKHSTFADGIEWESWKGNDLLHNLTKKGHCKLRIDLEDFNNSKRHAEYEGFKVGDIKSGYKLLIGKYSGNAGDAMRTHAGRKFSTFNKDQDTSRANCAVSYKGGWWYSDCHNANLNGLYLKGKHSSYADGVEWNQWRGLHYSLKRSRMMLRCK</sequence>
<dbReference type="Pfam" id="PF00147">
    <property type="entry name" value="Fibrinogen_C"/>
    <property type="match status" value="1"/>
</dbReference>
<dbReference type="SMART" id="SM00186">
    <property type="entry name" value="FBG"/>
    <property type="match status" value="2"/>
</dbReference>
<comment type="caution">
    <text evidence="4">The sequence shown here is derived from an EMBL/GenBank/DDBJ whole genome shotgun (WGS) entry which is preliminary data.</text>
</comment>
<evidence type="ECO:0000313" key="4">
    <source>
        <dbReference type="EMBL" id="KAK3098790.1"/>
    </source>
</evidence>
<dbReference type="PANTHER" id="PTHR19143">
    <property type="entry name" value="FIBRINOGEN/TENASCIN/ANGIOPOEITIN"/>
    <property type="match status" value="1"/>
</dbReference>
<dbReference type="PROSITE" id="PS00514">
    <property type="entry name" value="FIBRINOGEN_C_1"/>
    <property type="match status" value="2"/>
</dbReference>
<dbReference type="EMBL" id="VSWD01000007">
    <property type="protein sequence ID" value="KAK3098790.1"/>
    <property type="molecule type" value="Genomic_DNA"/>
</dbReference>
<protein>
    <recommendedName>
        <fullName evidence="3">Fibrinogen C-terminal domain-containing protein</fullName>
    </recommendedName>
</protein>
<gene>
    <name evidence="4" type="ORF">FSP39_023152</name>
</gene>
<dbReference type="CDD" id="cd00087">
    <property type="entry name" value="FReD"/>
    <property type="match status" value="1"/>
</dbReference>
<dbReference type="InterPro" id="IPR050373">
    <property type="entry name" value="Fibrinogen_C-term_domain"/>
</dbReference>
<feature type="coiled-coil region" evidence="2">
    <location>
        <begin position="10"/>
        <end position="44"/>
    </location>
</feature>
<dbReference type="InterPro" id="IPR014716">
    <property type="entry name" value="Fibrinogen_a/b/g_C_1"/>
</dbReference>
<organism evidence="4 5">
    <name type="scientific">Pinctada imbricata</name>
    <name type="common">Atlantic pearl-oyster</name>
    <name type="synonym">Pinctada martensii</name>
    <dbReference type="NCBI Taxonomy" id="66713"/>
    <lineage>
        <taxon>Eukaryota</taxon>
        <taxon>Metazoa</taxon>
        <taxon>Spiralia</taxon>
        <taxon>Lophotrochozoa</taxon>
        <taxon>Mollusca</taxon>
        <taxon>Bivalvia</taxon>
        <taxon>Autobranchia</taxon>
        <taxon>Pteriomorphia</taxon>
        <taxon>Pterioida</taxon>
        <taxon>Pterioidea</taxon>
        <taxon>Pteriidae</taxon>
        <taxon>Pinctada</taxon>
    </lineage>
</organism>
<keyword evidence="2" id="KW-0175">Coiled coil</keyword>
<dbReference type="GO" id="GO:0005615">
    <property type="term" value="C:extracellular space"/>
    <property type="evidence" value="ECO:0007669"/>
    <property type="project" value="TreeGrafter"/>
</dbReference>
<evidence type="ECO:0000256" key="1">
    <source>
        <dbReference type="ARBA" id="ARBA00023157"/>
    </source>
</evidence>
<feature type="domain" description="Fibrinogen C-terminal" evidence="3">
    <location>
        <begin position="371"/>
        <end position="506"/>
    </location>
</feature>
<evidence type="ECO:0000259" key="3">
    <source>
        <dbReference type="PROSITE" id="PS51406"/>
    </source>
</evidence>
<keyword evidence="1" id="KW-1015">Disulfide bond</keyword>
<dbReference type="InterPro" id="IPR020837">
    <property type="entry name" value="Fibrinogen_CS"/>
</dbReference>
<name>A0AA89C811_PINIB</name>
<dbReference type="Proteomes" id="UP001186944">
    <property type="component" value="Unassembled WGS sequence"/>
</dbReference>
<dbReference type="Gene3D" id="4.10.530.10">
    <property type="entry name" value="Gamma-fibrinogen Carboxyl Terminal Fragment, domain 2"/>
    <property type="match status" value="1"/>
</dbReference>
<reference evidence="4" key="1">
    <citation type="submission" date="2019-08" db="EMBL/GenBank/DDBJ databases">
        <title>The improved chromosome-level genome for the pearl oyster Pinctada fucata martensii using PacBio sequencing and Hi-C.</title>
        <authorList>
            <person name="Zheng Z."/>
        </authorList>
    </citation>
    <scope>NUCLEOTIDE SEQUENCE</scope>
    <source>
        <strain evidence="4">ZZ-2019</strain>
        <tissue evidence="4">Adductor muscle</tissue>
    </source>
</reference>
<evidence type="ECO:0000313" key="5">
    <source>
        <dbReference type="Proteomes" id="UP001186944"/>
    </source>
</evidence>
<dbReference type="SUPFAM" id="SSF56496">
    <property type="entry name" value="Fibrinogen C-terminal domain-like"/>
    <property type="match status" value="2"/>
</dbReference>
<evidence type="ECO:0000256" key="2">
    <source>
        <dbReference type="SAM" id="Coils"/>
    </source>
</evidence>
<keyword evidence="5" id="KW-1185">Reference proteome</keyword>
<dbReference type="PROSITE" id="PS51406">
    <property type="entry name" value="FIBRINOGEN_C_2"/>
    <property type="match status" value="2"/>
</dbReference>
<proteinExistence type="predicted"/>
<dbReference type="InterPro" id="IPR002181">
    <property type="entry name" value="Fibrinogen_a/b/g_C_dom"/>
</dbReference>
<dbReference type="AlphaFoldDB" id="A0AA89C811"/>